<dbReference type="InterPro" id="IPR036942">
    <property type="entry name" value="Beta-barrel_TonB_sf"/>
</dbReference>
<keyword evidence="7 15" id="KW-0732">Signal</keyword>
<reference evidence="19" key="1">
    <citation type="submission" date="2019-12" db="EMBL/GenBank/DDBJ databases">
        <title>High-Quality draft genome sequences of three cyanobacteria isolated from the limestone walls of the Old Cathedral of Coimbra.</title>
        <authorList>
            <person name="Tiago I."/>
            <person name="Soares F."/>
            <person name="Portugal A."/>
        </authorList>
    </citation>
    <scope>NUCLEOTIDE SEQUENCE</scope>
    <source>
        <strain evidence="19">A</strain>
    </source>
</reference>
<dbReference type="Proteomes" id="UP000646053">
    <property type="component" value="Unassembled WGS sequence"/>
</dbReference>
<keyword evidence="3 13" id="KW-0813">Transport</keyword>
<dbReference type="InterPro" id="IPR037066">
    <property type="entry name" value="Plug_dom_sf"/>
</dbReference>
<organism evidence="19 20">
    <name type="scientific">Myxacorys almedinensis A</name>
    <dbReference type="NCBI Taxonomy" id="2690445"/>
    <lineage>
        <taxon>Bacteria</taxon>
        <taxon>Bacillati</taxon>
        <taxon>Cyanobacteriota</taxon>
        <taxon>Cyanophyceae</taxon>
        <taxon>Leptolyngbyales</taxon>
        <taxon>Leptolyngbyaceae</taxon>
        <taxon>Myxacorys</taxon>
        <taxon>Myxacorys almedinensis</taxon>
    </lineage>
</organism>
<protein>
    <submittedName>
        <fullName evidence="19">TonB-dependent siderophore receptor</fullName>
    </submittedName>
</protein>
<dbReference type="SUPFAM" id="SSF56935">
    <property type="entry name" value="Porins"/>
    <property type="match status" value="1"/>
</dbReference>
<dbReference type="GO" id="GO:0038023">
    <property type="term" value="F:signaling receptor activity"/>
    <property type="evidence" value="ECO:0007669"/>
    <property type="project" value="InterPro"/>
</dbReference>
<dbReference type="PANTHER" id="PTHR32552">
    <property type="entry name" value="FERRICHROME IRON RECEPTOR-RELATED"/>
    <property type="match status" value="1"/>
</dbReference>
<evidence type="ECO:0000256" key="6">
    <source>
        <dbReference type="ARBA" id="ARBA00022692"/>
    </source>
</evidence>
<evidence type="ECO:0000256" key="5">
    <source>
        <dbReference type="ARBA" id="ARBA00022496"/>
    </source>
</evidence>
<dbReference type="NCBIfam" id="TIGR01783">
    <property type="entry name" value="TonB-siderophor"/>
    <property type="match status" value="1"/>
</dbReference>
<keyword evidence="9" id="KW-0406">Ion transport</keyword>
<accession>A0A8J8CHN3</accession>
<sequence length="844" mass="92417">MRWAAGQRLQRLSWTVSVLSVVVAASAGATEPAKVLQARDLPASAKTVQEWTAQVEAATAQITAIRLVPIAGRLQVQIDTADGRTLQATTREEGNTLIAEIANAVLALPEQSFRAEKPAFSAERNSVGTDITEVTATQVNAATVQIRIVGDVIAPLAEIVKSDQGLILSVEPDEDAAEEEITVTGEGARGYRVPNASTATRTDTPIRDIPQSIQVVPRQVLEDRNVQREIESLETISGMVQGGDNNAASPEASDVIIRGFSTRRAGNFRDGILSGTFTPIGVIEQVEVLKGPASVLFGALEPGGVINYVTRKPLAEPYYRIGIDVGNYGFYQPSIDLSGPLTEDKNVLYRLIAAYGGGGGFKDTSVSEFITSISPSISFKLGDRTTLNLFYEYGKSVGNVAYEPLLSDGSFIPKNVSPYYSLEVESENQRFGYTLNHEFNDNWQLRHGFSAAFSSFFYKAIEYGSLLEDRFLSDFFAFKVAEAEDKYFGLIDVVGKFKTGSISHQLVAGFDFNREVNYFGFSGDAVDLPRLDIFNPNYNVPLPEIPPALLTDLGISQSYGVYLQDQIAFSDNLKMLIGGRYDWISNETGPIDGDRTSQNDGAFSPRIGLVYQPSKNVSLYTSYVQSFRPASGRNQDNKPFEPTRGTQYEIGVKVDFLDGKLSTTLAAYNLTKTNVLTPDPDPDLARQGFQVQVGEQRSRGIELDVAGEILPGWNIIASYALTDTQVTEDNSIPSTVGNRFINVPQHQASLWSTYTIQEGDLQGLGFGLGLFYVGERQGDLANSFQVRDYLRTDAAIYYRRNGFNAAINVRNLFDIDYVSSANFGTLYINRGNPLTIVGSVSWEF</sequence>
<evidence type="ECO:0000256" key="2">
    <source>
        <dbReference type="ARBA" id="ARBA00009810"/>
    </source>
</evidence>
<dbReference type="FunFam" id="2.40.170.20:FF:000005">
    <property type="entry name" value="TonB-dependent siderophore receptor"/>
    <property type="match status" value="1"/>
</dbReference>
<evidence type="ECO:0000259" key="17">
    <source>
        <dbReference type="Pfam" id="PF07715"/>
    </source>
</evidence>
<keyword evidence="6 13" id="KW-0812">Transmembrane</keyword>
<dbReference type="GO" id="GO:0015891">
    <property type="term" value="P:siderophore transport"/>
    <property type="evidence" value="ECO:0007669"/>
    <property type="project" value="InterPro"/>
</dbReference>
<keyword evidence="4 13" id="KW-1134">Transmembrane beta strand</keyword>
<dbReference type="InterPro" id="IPR039426">
    <property type="entry name" value="TonB-dep_rcpt-like"/>
</dbReference>
<dbReference type="Gene3D" id="2.170.130.10">
    <property type="entry name" value="TonB-dependent receptor, plug domain"/>
    <property type="match status" value="1"/>
</dbReference>
<keyword evidence="12 13" id="KW-0998">Cell outer membrane</keyword>
<proteinExistence type="inferred from homology"/>
<dbReference type="InterPro" id="IPR012910">
    <property type="entry name" value="Plug_dom"/>
</dbReference>
<keyword evidence="19" id="KW-0675">Receptor</keyword>
<feature type="domain" description="TonB-dependent receptor plug" evidence="17">
    <location>
        <begin position="206"/>
        <end position="305"/>
    </location>
</feature>
<evidence type="ECO:0000256" key="8">
    <source>
        <dbReference type="ARBA" id="ARBA00023004"/>
    </source>
</evidence>
<evidence type="ECO:0000256" key="12">
    <source>
        <dbReference type="ARBA" id="ARBA00023237"/>
    </source>
</evidence>
<dbReference type="Pfam" id="PF00593">
    <property type="entry name" value="TonB_dep_Rec_b-barrel"/>
    <property type="match status" value="1"/>
</dbReference>
<feature type="chain" id="PRO_5035263051" evidence="15">
    <location>
        <begin position="30"/>
        <end position="844"/>
    </location>
</feature>
<evidence type="ECO:0000256" key="13">
    <source>
        <dbReference type="PROSITE-ProRule" id="PRU01360"/>
    </source>
</evidence>
<dbReference type="GO" id="GO:0009279">
    <property type="term" value="C:cell outer membrane"/>
    <property type="evidence" value="ECO:0007669"/>
    <property type="project" value="UniProtKB-SubCell"/>
</dbReference>
<evidence type="ECO:0000256" key="11">
    <source>
        <dbReference type="ARBA" id="ARBA00023136"/>
    </source>
</evidence>
<keyword evidence="10 14" id="KW-0798">TonB box</keyword>
<comment type="caution">
    <text evidence="19">The sequence shown here is derived from an EMBL/GenBank/DDBJ whole genome shotgun (WGS) entry which is preliminary data.</text>
</comment>
<keyword evidence="8" id="KW-0408">Iron</keyword>
<evidence type="ECO:0000259" key="18">
    <source>
        <dbReference type="Pfam" id="PF11741"/>
    </source>
</evidence>
<dbReference type="PANTHER" id="PTHR32552:SF68">
    <property type="entry name" value="FERRICHROME OUTER MEMBRANE TRANSPORTER_PHAGE RECEPTOR"/>
    <property type="match status" value="1"/>
</dbReference>
<dbReference type="Pfam" id="PF07715">
    <property type="entry name" value="Plug"/>
    <property type="match status" value="1"/>
</dbReference>
<comment type="similarity">
    <text evidence="2 13 14">Belongs to the TonB-dependent receptor family.</text>
</comment>
<dbReference type="PROSITE" id="PS52016">
    <property type="entry name" value="TONB_DEPENDENT_REC_3"/>
    <property type="match status" value="1"/>
</dbReference>
<evidence type="ECO:0000256" key="3">
    <source>
        <dbReference type="ARBA" id="ARBA00022448"/>
    </source>
</evidence>
<feature type="signal peptide" evidence="15">
    <location>
        <begin position="1"/>
        <end position="29"/>
    </location>
</feature>
<dbReference type="InterPro" id="IPR021731">
    <property type="entry name" value="AMIN_dom"/>
</dbReference>
<keyword evidence="20" id="KW-1185">Reference proteome</keyword>
<feature type="domain" description="TonB-dependent receptor-like beta-barrel" evidence="16">
    <location>
        <begin position="380"/>
        <end position="812"/>
    </location>
</feature>
<dbReference type="GO" id="GO:0015344">
    <property type="term" value="F:siderophore uptake transmembrane transporter activity"/>
    <property type="evidence" value="ECO:0007669"/>
    <property type="project" value="TreeGrafter"/>
</dbReference>
<evidence type="ECO:0000313" key="19">
    <source>
        <dbReference type="EMBL" id="NDJ16908.1"/>
    </source>
</evidence>
<name>A0A8J8CHN3_9CYAN</name>
<evidence type="ECO:0000256" key="15">
    <source>
        <dbReference type="SAM" id="SignalP"/>
    </source>
</evidence>
<dbReference type="EMBL" id="WVIE01000005">
    <property type="protein sequence ID" value="NDJ16908.1"/>
    <property type="molecule type" value="Genomic_DNA"/>
</dbReference>
<dbReference type="CDD" id="cd01347">
    <property type="entry name" value="ligand_gated_channel"/>
    <property type="match status" value="1"/>
</dbReference>
<dbReference type="InterPro" id="IPR000531">
    <property type="entry name" value="Beta-barrel_TonB"/>
</dbReference>
<evidence type="ECO:0000256" key="4">
    <source>
        <dbReference type="ARBA" id="ARBA00022452"/>
    </source>
</evidence>
<evidence type="ECO:0000256" key="14">
    <source>
        <dbReference type="RuleBase" id="RU003357"/>
    </source>
</evidence>
<comment type="subcellular location">
    <subcellularLocation>
        <location evidence="1 13">Cell outer membrane</location>
        <topology evidence="1 13">Multi-pass membrane protein</topology>
    </subcellularLocation>
</comment>
<evidence type="ECO:0000256" key="7">
    <source>
        <dbReference type="ARBA" id="ARBA00022729"/>
    </source>
</evidence>
<dbReference type="Gene3D" id="2.40.170.20">
    <property type="entry name" value="TonB-dependent receptor, beta-barrel domain"/>
    <property type="match status" value="1"/>
</dbReference>
<keyword evidence="5" id="KW-0410">Iron transport</keyword>
<keyword evidence="11 13" id="KW-0472">Membrane</keyword>
<evidence type="ECO:0000256" key="1">
    <source>
        <dbReference type="ARBA" id="ARBA00004571"/>
    </source>
</evidence>
<dbReference type="Pfam" id="PF11741">
    <property type="entry name" value="AMIN"/>
    <property type="match status" value="1"/>
</dbReference>
<dbReference type="AlphaFoldDB" id="A0A8J8CHN3"/>
<gene>
    <name evidence="19" type="ORF">GS601_06335</name>
</gene>
<evidence type="ECO:0000259" key="16">
    <source>
        <dbReference type="Pfam" id="PF00593"/>
    </source>
</evidence>
<evidence type="ECO:0000256" key="10">
    <source>
        <dbReference type="ARBA" id="ARBA00023077"/>
    </source>
</evidence>
<feature type="domain" description="AMIN" evidence="18">
    <location>
        <begin position="65"/>
        <end position="167"/>
    </location>
</feature>
<dbReference type="InterPro" id="IPR010105">
    <property type="entry name" value="TonB_sidphr_rcpt"/>
</dbReference>
<evidence type="ECO:0000256" key="9">
    <source>
        <dbReference type="ARBA" id="ARBA00023065"/>
    </source>
</evidence>
<evidence type="ECO:0000313" key="20">
    <source>
        <dbReference type="Proteomes" id="UP000646053"/>
    </source>
</evidence>